<accession>A0A8B8EZ16</accession>
<evidence type="ECO:0000256" key="7">
    <source>
        <dbReference type="ARBA" id="ARBA00022786"/>
    </source>
</evidence>
<sequence>MEDPGDWEDEYNDITETERELLEVIALHGFFPQEEAEEDMNTNSPVADDLFYPFGTINDSAECEICLTKESRIRNRSCCQIPVCDNCMKVYFVTQLENGVKRMQCISDQCSQFAPVDEIMCRLPTELKDKFYKYLVDANNDPLVKTCPKCSFVQRVTKEQMNIPKKKKKYGILVVCEDCNLEWCFVCHAPWHSEGVTCKEYQKGDKLVKKWAKEFHFGNKNAERCPKCKVFIERIRGCDHMNCGNCGTNFCYKCGEKYTRLTFIGDHYGRFSPLGCKYRLHPNKPVLRRAIRGSVLGAKLLGGILLGGLAVGGAAIFVAVSPIVVPAYFGYRLRQRRRLRRMNNRTVTFDFHDFIDAVERDMIAHGLTPEAGLFIENSSSAVRNENESDLKLEDGESIENLEAIALMHKSSDDANQENEQDDDNNGCDDYDVPVYFTTVEIKNENQVHVSGSKEDNHVTTADLETQHGGQVVLHVKTVATPSSVKTVATPSSVKTVATPSSVKTEATPSSVKTVATPSSVKTVATPSSVKTEATPSSIKTVATPSSIKTVATPSSVKTVATPSSGEETRTLEERAEEIEDVVRDKGCFIKILKRLPSVWEKEKDGEKVQKQESMEDMKIPKEILTPPNGLKEGDWSNSEPVTLCDTLECLKQLQEDGDFKDPYCGLVATTDEITYL</sequence>
<dbReference type="Gene3D" id="3.30.40.10">
    <property type="entry name" value="Zinc/RING finger domain, C3HC4 (zinc finger)"/>
    <property type="match status" value="1"/>
</dbReference>
<dbReference type="GO" id="GO:0008270">
    <property type="term" value="F:zinc ion binding"/>
    <property type="evidence" value="ECO:0007669"/>
    <property type="project" value="UniProtKB-KW"/>
</dbReference>
<evidence type="ECO:0000256" key="6">
    <source>
        <dbReference type="ARBA" id="ARBA00022771"/>
    </source>
</evidence>
<evidence type="ECO:0000256" key="3">
    <source>
        <dbReference type="ARBA" id="ARBA00022679"/>
    </source>
</evidence>
<dbReference type="InterPro" id="IPR013083">
    <property type="entry name" value="Znf_RING/FYVE/PHD"/>
</dbReference>
<dbReference type="OrthoDB" id="10009520at2759"/>
<dbReference type="Gene3D" id="1.20.120.1750">
    <property type="match status" value="1"/>
</dbReference>
<dbReference type="InterPro" id="IPR044066">
    <property type="entry name" value="TRIAD_supradom"/>
</dbReference>
<dbReference type="SUPFAM" id="SSF57850">
    <property type="entry name" value="RING/U-box"/>
    <property type="match status" value="2"/>
</dbReference>
<dbReference type="GO" id="GO:0016567">
    <property type="term" value="P:protein ubiquitination"/>
    <property type="evidence" value="ECO:0007669"/>
    <property type="project" value="InterPro"/>
</dbReference>
<keyword evidence="9" id="KW-0812">Transmembrane</keyword>
<reference evidence="11" key="1">
    <citation type="submission" date="2024-06" db="UniProtKB">
        <authorList>
            <consortium name="RefSeq"/>
        </authorList>
    </citation>
    <scope>NUCLEOTIDE SEQUENCE [LARGE SCALE GENOMIC DNA]</scope>
</reference>
<dbReference type="PROSITE" id="PS51873">
    <property type="entry name" value="TRIAD"/>
    <property type="match status" value="1"/>
</dbReference>
<keyword evidence="3" id="KW-0808">Transferase</keyword>
<dbReference type="CDD" id="cd20350">
    <property type="entry name" value="Rcat_RBR_RNF217"/>
    <property type="match status" value="1"/>
</dbReference>
<dbReference type="CDD" id="cd20342">
    <property type="entry name" value="BRcat_RBR_RNF217"/>
    <property type="match status" value="1"/>
</dbReference>
<organism evidence="11 13">
    <name type="scientific">Crassostrea virginica</name>
    <name type="common">Eastern oyster</name>
    <dbReference type="NCBI Taxonomy" id="6565"/>
    <lineage>
        <taxon>Eukaryota</taxon>
        <taxon>Metazoa</taxon>
        <taxon>Spiralia</taxon>
        <taxon>Lophotrochozoa</taxon>
        <taxon>Mollusca</taxon>
        <taxon>Bivalvia</taxon>
        <taxon>Autobranchia</taxon>
        <taxon>Pteriomorphia</taxon>
        <taxon>Ostreida</taxon>
        <taxon>Ostreoidea</taxon>
        <taxon>Ostreidae</taxon>
        <taxon>Crassostrea</taxon>
    </lineage>
</organism>
<dbReference type="RefSeq" id="XP_022344769.1">
    <property type="nucleotide sequence ID" value="XM_022489061.1"/>
</dbReference>
<dbReference type="GeneID" id="111137561"/>
<feature type="domain" description="RING-type" evidence="10">
    <location>
        <begin position="59"/>
        <end position="280"/>
    </location>
</feature>
<dbReference type="AlphaFoldDB" id="A0A8B8EZ16"/>
<name>A0A8B8EZ16_CRAVI</name>
<keyword evidence="4" id="KW-0479">Metal-binding</keyword>
<reference evidence="12 13" key="2">
    <citation type="submission" date="2025-04" db="UniProtKB">
        <authorList>
            <consortium name="RefSeq"/>
        </authorList>
    </citation>
    <scope>IDENTIFICATION</scope>
    <source>
        <tissue evidence="12 13">Whole sample</tissue>
    </source>
</reference>
<evidence type="ECO:0000313" key="11">
    <source>
        <dbReference type="Proteomes" id="UP000694844"/>
    </source>
</evidence>
<evidence type="ECO:0000256" key="1">
    <source>
        <dbReference type="ARBA" id="ARBA00001798"/>
    </source>
</evidence>
<dbReference type="Proteomes" id="UP000694844">
    <property type="component" value="Chromosome 1"/>
</dbReference>
<dbReference type="InterPro" id="IPR031127">
    <property type="entry name" value="E3_UB_ligase_RBR"/>
</dbReference>
<keyword evidence="9" id="KW-1133">Transmembrane helix</keyword>
<feature type="transmembrane region" description="Helical" evidence="9">
    <location>
        <begin position="300"/>
        <end position="331"/>
    </location>
</feature>
<dbReference type="RefSeq" id="XP_022344778.1">
    <property type="nucleotide sequence ID" value="XM_022489070.1"/>
</dbReference>
<dbReference type="InterPro" id="IPR047551">
    <property type="entry name" value="BRcat_RBR_RNF217"/>
</dbReference>
<protein>
    <recommendedName>
        <fullName evidence="2">RBR-type E3 ubiquitin transferase</fullName>
        <ecNumber evidence="2">2.3.2.31</ecNumber>
    </recommendedName>
</protein>
<keyword evidence="6" id="KW-0863">Zinc-finger</keyword>
<evidence type="ECO:0000256" key="2">
    <source>
        <dbReference type="ARBA" id="ARBA00012251"/>
    </source>
</evidence>
<gene>
    <name evidence="12 13" type="primary">LOC111137561</name>
</gene>
<evidence type="ECO:0000256" key="4">
    <source>
        <dbReference type="ARBA" id="ARBA00022723"/>
    </source>
</evidence>
<dbReference type="InterPro" id="IPR047552">
    <property type="entry name" value="Rcat_RBR_RNF217"/>
</dbReference>
<keyword evidence="7" id="KW-0833">Ubl conjugation pathway</keyword>
<evidence type="ECO:0000256" key="9">
    <source>
        <dbReference type="SAM" id="Phobius"/>
    </source>
</evidence>
<dbReference type="SMART" id="SM00647">
    <property type="entry name" value="IBR"/>
    <property type="match status" value="2"/>
</dbReference>
<dbReference type="GO" id="GO:0061630">
    <property type="term" value="F:ubiquitin protein ligase activity"/>
    <property type="evidence" value="ECO:0007669"/>
    <property type="project" value="UniProtKB-EC"/>
</dbReference>
<evidence type="ECO:0000313" key="13">
    <source>
        <dbReference type="RefSeq" id="XP_022344778.1"/>
    </source>
</evidence>
<proteinExistence type="predicted"/>
<dbReference type="PANTHER" id="PTHR11685">
    <property type="entry name" value="RBR FAMILY RING FINGER AND IBR DOMAIN-CONTAINING"/>
    <property type="match status" value="1"/>
</dbReference>
<dbReference type="Pfam" id="PF01485">
    <property type="entry name" value="IBR"/>
    <property type="match status" value="1"/>
</dbReference>
<keyword evidence="8" id="KW-0862">Zinc</keyword>
<dbReference type="KEGG" id="cvn:111137561"/>
<evidence type="ECO:0000259" key="10">
    <source>
        <dbReference type="PROSITE" id="PS51873"/>
    </source>
</evidence>
<dbReference type="InterPro" id="IPR002867">
    <property type="entry name" value="IBR_dom"/>
</dbReference>
<comment type="catalytic activity">
    <reaction evidence="1">
        <text>[E2 ubiquitin-conjugating enzyme]-S-ubiquitinyl-L-cysteine + [acceptor protein]-L-lysine = [E2 ubiquitin-conjugating enzyme]-L-cysteine + [acceptor protein]-N(6)-ubiquitinyl-L-lysine.</text>
        <dbReference type="EC" id="2.3.2.31"/>
    </reaction>
</comment>
<dbReference type="EC" id="2.3.2.31" evidence="2"/>
<keyword evidence="9" id="KW-0472">Membrane</keyword>
<dbReference type="Pfam" id="PF22191">
    <property type="entry name" value="IBR_1"/>
    <property type="match status" value="1"/>
</dbReference>
<evidence type="ECO:0000256" key="5">
    <source>
        <dbReference type="ARBA" id="ARBA00022737"/>
    </source>
</evidence>
<keyword evidence="11" id="KW-1185">Reference proteome</keyword>
<keyword evidence="5" id="KW-0677">Repeat</keyword>
<evidence type="ECO:0000256" key="8">
    <source>
        <dbReference type="ARBA" id="ARBA00022833"/>
    </source>
</evidence>
<evidence type="ECO:0000313" key="12">
    <source>
        <dbReference type="RefSeq" id="XP_022344769.1"/>
    </source>
</evidence>